<accession>A0A382YGZ9</accession>
<gene>
    <name evidence="2" type="ORF">METZ01_LOCUS435204</name>
</gene>
<reference evidence="2" key="1">
    <citation type="submission" date="2018-05" db="EMBL/GenBank/DDBJ databases">
        <authorList>
            <person name="Lanie J.A."/>
            <person name="Ng W.-L."/>
            <person name="Kazmierczak K.M."/>
            <person name="Andrzejewski T.M."/>
            <person name="Davidsen T.M."/>
            <person name="Wayne K.J."/>
            <person name="Tettelin H."/>
            <person name="Glass J.I."/>
            <person name="Rusch D."/>
            <person name="Podicherti R."/>
            <person name="Tsui H.-C.T."/>
            <person name="Winkler M.E."/>
        </authorList>
    </citation>
    <scope>NUCLEOTIDE SEQUENCE</scope>
</reference>
<dbReference type="InterPro" id="IPR000182">
    <property type="entry name" value="GNAT_dom"/>
</dbReference>
<dbReference type="PROSITE" id="PS51186">
    <property type="entry name" value="GNAT"/>
    <property type="match status" value="1"/>
</dbReference>
<dbReference type="PANTHER" id="PTHR43792:SF1">
    <property type="entry name" value="N-ACETYLTRANSFERASE DOMAIN-CONTAINING PROTEIN"/>
    <property type="match status" value="1"/>
</dbReference>
<protein>
    <recommendedName>
        <fullName evidence="1">N-acetyltransferase domain-containing protein</fullName>
    </recommendedName>
</protein>
<dbReference type="AlphaFoldDB" id="A0A382YGZ9"/>
<dbReference type="InterPro" id="IPR051531">
    <property type="entry name" value="N-acetyltransferase"/>
</dbReference>
<dbReference type="InterPro" id="IPR016181">
    <property type="entry name" value="Acyl_CoA_acyltransferase"/>
</dbReference>
<dbReference type="SUPFAM" id="SSF55729">
    <property type="entry name" value="Acyl-CoA N-acyltransferases (Nat)"/>
    <property type="match status" value="1"/>
</dbReference>
<dbReference type="GO" id="GO:0016747">
    <property type="term" value="F:acyltransferase activity, transferring groups other than amino-acyl groups"/>
    <property type="evidence" value="ECO:0007669"/>
    <property type="project" value="InterPro"/>
</dbReference>
<feature type="domain" description="N-acetyltransferase" evidence="1">
    <location>
        <begin position="19"/>
        <end position="172"/>
    </location>
</feature>
<dbReference type="EMBL" id="UINC01175635">
    <property type="protein sequence ID" value="SVD82350.1"/>
    <property type="molecule type" value="Genomic_DNA"/>
</dbReference>
<dbReference type="PANTHER" id="PTHR43792">
    <property type="entry name" value="GNAT FAMILY, PUTATIVE (AFU_ORTHOLOGUE AFUA_3G00765)-RELATED-RELATED"/>
    <property type="match status" value="1"/>
</dbReference>
<evidence type="ECO:0000259" key="1">
    <source>
        <dbReference type="PROSITE" id="PS51186"/>
    </source>
</evidence>
<proteinExistence type="predicted"/>
<dbReference type="Pfam" id="PF13302">
    <property type="entry name" value="Acetyltransf_3"/>
    <property type="match status" value="1"/>
</dbReference>
<organism evidence="2">
    <name type="scientific">marine metagenome</name>
    <dbReference type="NCBI Taxonomy" id="408172"/>
    <lineage>
        <taxon>unclassified sequences</taxon>
        <taxon>metagenomes</taxon>
        <taxon>ecological metagenomes</taxon>
    </lineage>
</organism>
<sequence>MNIHKEPLLKTERLILRPIKLRDLSIVQKYSLEDEFFRFLDFHTKESVKEFVELAVISDWNDNARFVITLKSETIGSVGLYINQKEKIAEIGYSLSKKYWGQGIIPEAVRAVFRYGFIDMKLEKIFAQTDLLNLPSQSVMKKMNMQQEALLKKHIISQNIRRDVVYYSILKSDWEKQVN</sequence>
<dbReference type="Gene3D" id="3.40.630.30">
    <property type="match status" value="1"/>
</dbReference>
<name>A0A382YGZ9_9ZZZZ</name>
<evidence type="ECO:0000313" key="2">
    <source>
        <dbReference type="EMBL" id="SVD82350.1"/>
    </source>
</evidence>